<accession>A0A5N7D6S1</accession>
<name>A0A5N7D6S1_9EURO</name>
<protein>
    <submittedName>
        <fullName evidence="3">Uncharacterized protein</fullName>
    </submittedName>
</protein>
<evidence type="ECO:0000256" key="1">
    <source>
        <dbReference type="SAM" id="MobiDB-lite"/>
    </source>
</evidence>
<dbReference type="OrthoDB" id="5347452at2759"/>
<reference evidence="3 4" key="1">
    <citation type="submission" date="2019-04" db="EMBL/GenBank/DDBJ databases">
        <authorList>
            <consortium name="DOE Joint Genome Institute"/>
            <person name="Mondo S."/>
            <person name="Kjaerbolling I."/>
            <person name="Vesth T."/>
            <person name="Frisvad J.C."/>
            <person name="Nybo J.L."/>
            <person name="Theobald S."/>
            <person name="Kildgaard S."/>
            <person name="Isbrandt T."/>
            <person name="Kuo A."/>
            <person name="Sato A."/>
            <person name="Lyhne E.K."/>
            <person name="Kogle M.E."/>
            <person name="Wiebenga A."/>
            <person name="Kun R.S."/>
            <person name="Lubbers R.J."/>
            <person name="Makela M.R."/>
            <person name="Barry K."/>
            <person name="Chovatia M."/>
            <person name="Clum A."/>
            <person name="Daum C."/>
            <person name="Haridas S."/>
            <person name="He G."/>
            <person name="LaButti K."/>
            <person name="Lipzen A."/>
            <person name="Riley R."/>
            <person name="Salamov A."/>
            <person name="Simmons B.A."/>
            <person name="Magnuson J.K."/>
            <person name="Henrissat B."/>
            <person name="Mortensen U.H."/>
            <person name="Larsen T.O."/>
            <person name="Devries R.P."/>
            <person name="Grigoriev I.V."/>
            <person name="Machida M."/>
            <person name="Baker S.E."/>
            <person name="Andersen M.R."/>
            <person name="Cantor M.N."/>
            <person name="Hua S.X."/>
        </authorList>
    </citation>
    <scope>NUCLEOTIDE SEQUENCE [LARGE SCALE GENOMIC DNA]</scope>
    <source>
        <strain evidence="3 4">CBS 119388</strain>
    </source>
</reference>
<proteinExistence type="predicted"/>
<dbReference type="AlphaFoldDB" id="A0A5N7D6S1"/>
<dbReference type="Proteomes" id="UP000325579">
    <property type="component" value="Unassembled WGS sequence"/>
</dbReference>
<sequence>MRSIYKDQWHPALAIICGVQAMTLFTLRATEAIGIELTPPFPTVTALVSHGFGRRYKTRFGPPSDCGYWGDRGTYGCDNNYDYRFHTSHADYPGMMGCCAKGPVGPCDGFYSTCYGHHDISKTPSLLSSTDDLFAIFCTRDVWSYCLPWTWPEIGISAFECTNFTLRGTATVRTISTYTDVSMFGITVVSAVSMPWIKDDEMITRLNFKPTKAATSHSSQSSVTNMSKASSGPSPILVGAEVGSVVGGLVAFSTMLIILWILRKTKLSKNTVFLRQQSPSQGVCDRPGSEDQPLPPAERKKAQRA</sequence>
<evidence type="ECO:0000313" key="4">
    <source>
        <dbReference type="Proteomes" id="UP000325579"/>
    </source>
</evidence>
<keyword evidence="4" id="KW-1185">Reference proteome</keyword>
<dbReference type="GeneID" id="43672376"/>
<evidence type="ECO:0000313" key="3">
    <source>
        <dbReference type="EMBL" id="KAE8401877.1"/>
    </source>
</evidence>
<gene>
    <name evidence="3" type="ORF">BDV37DRAFT_285280</name>
</gene>
<organism evidence="3 4">
    <name type="scientific">Aspergillus pseudonomiae</name>
    <dbReference type="NCBI Taxonomy" id="1506151"/>
    <lineage>
        <taxon>Eukaryota</taxon>
        <taxon>Fungi</taxon>
        <taxon>Dikarya</taxon>
        <taxon>Ascomycota</taxon>
        <taxon>Pezizomycotina</taxon>
        <taxon>Eurotiomycetes</taxon>
        <taxon>Eurotiomycetidae</taxon>
        <taxon>Eurotiales</taxon>
        <taxon>Aspergillaceae</taxon>
        <taxon>Aspergillus</taxon>
        <taxon>Aspergillus subgen. Circumdati</taxon>
    </lineage>
</organism>
<keyword evidence="2" id="KW-1133">Transmembrane helix</keyword>
<keyword evidence="2" id="KW-0812">Transmembrane</keyword>
<dbReference type="RefSeq" id="XP_031939196.1">
    <property type="nucleotide sequence ID" value="XM_032087685.1"/>
</dbReference>
<evidence type="ECO:0000256" key="2">
    <source>
        <dbReference type="SAM" id="Phobius"/>
    </source>
</evidence>
<feature type="transmembrane region" description="Helical" evidence="2">
    <location>
        <begin position="236"/>
        <end position="262"/>
    </location>
</feature>
<keyword evidence="2" id="KW-0472">Membrane</keyword>
<feature type="region of interest" description="Disordered" evidence="1">
    <location>
        <begin position="278"/>
        <end position="305"/>
    </location>
</feature>
<dbReference type="EMBL" id="ML736795">
    <property type="protein sequence ID" value="KAE8401877.1"/>
    <property type="molecule type" value="Genomic_DNA"/>
</dbReference>